<keyword evidence="1" id="KW-0449">Lipoprotein</keyword>
<dbReference type="GO" id="GO:0010207">
    <property type="term" value="P:photosystem II assembly"/>
    <property type="evidence" value="ECO:0007669"/>
    <property type="project" value="UniProtKB-UniRule"/>
</dbReference>
<keyword evidence="1" id="KW-0732">Signal</keyword>
<keyword evidence="2" id="KW-0812">Transmembrane</keyword>
<evidence type="ECO:0000256" key="1">
    <source>
        <dbReference type="HAMAP-Rule" id="MF_01481"/>
    </source>
</evidence>
<name>A0A9X4M8T9_9CYAN</name>
<comment type="subcellular location">
    <subcellularLocation>
        <location evidence="1">Cellular thylakoid membrane</location>
        <topology evidence="1">Lipid-anchor</topology>
        <orientation evidence="1">Lumenal side</orientation>
    </subcellularLocation>
    <text evidence="1">Associated with PSII on the lumenal side of the thylakoid membrane.</text>
</comment>
<comment type="function">
    <text evidence="1">Plays a role in the repair and/or biogenesis of the calcium-manganese-oxide cluster on the lumenal face of the thylakoid membrane. Its presence in a photosystem II (PSII) preparation prevents binding of some small extrinsic subunits and thus assembly of calcium-manganese-oxide cluster.</text>
</comment>
<keyword evidence="4" id="KW-1185">Reference proteome</keyword>
<dbReference type="GO" id="GO:0010206">
    <property type="term" value="P:photosystem II repair"/>
    <property type="evidence" value="ECO:0007669"/>
    <property type="project" value="UniProtKB-UniRule"/>
</dbReference>
<dbReference type="GO" id="GO:0031977">
    <property type="term" value="C:thylakoid lumen"/>
    <property type="evidence" value="ECO:0007669"/>
    <property type="project" value="UniProtKB-UniRule"/>
</dbReference>
<reference evidence="3" key="1">
    <citation type="submission" date="2019-05" db="EMBL/GenBank/DDBJ databases">
        <title>Whole genome sequencing of Pseudanabaena catenata USMAC16.</title>
        <authorList>
            <person name="Khan Z."/>
            <person name="Omar W.M."/>
            <person name="Convey P."/>
            <person name="Merican F."/>
            <person name="Najimudin N."/>
        </authorList>
    </citation>
    <scope>NUCLEOTIDE SEQUENCE</scope>
    <source>
        <strain evidence="3">USMAC16</strain>
    </source>
</reference>
<dbReference type="Proteomes" id="UP001152872">
    <property type="component" value="Unassembled WGS sequence"/>
</dbReference>
<dbReference type="PANTHER" id="PTHR34041:SF1">
    <property type="entry name" value="PHOTOSYSTEM II REPAIR PROTEIN PSB27-H1, CHLOROPLASTIC"/>
    <property type="match status" value="1"/>
</dbReference>
<feature type="transmembrane region" description="Helical" evidence="2">
    <location>
        <begin position="21"/>
        <end position="41"/>
    </location>
</feature>
<dbReference type="AlphaFoldDB" id="A0A9X4M8T9"/>
<comment type="similarity">
    <text evidence="1">Belongs to the Psb27 family.</text>
</comment>
<dbReference type="HAMAP" id="MF_01481">
    <property type="entry name" value="PSII_Psb27"/>
    <property type="match status" value="1"/>
</dbReference>
<dbReference type="InterPro" id="IPR038450">
    <property type="entry name" value="PSII_Psb27_sf"/>
</dbReference>
<keyword evidence="1" id="KW-0793">Thylakoid</keyword>
<keyword evidence="1" id="KW-0564">Palmitate</keyword>
<proteinExistence type="inferred from homology"/>
<dbReference type="Gene3D" id="1.20.58.810">
    <property type="entry name" value="Photosystem II Pbs27"/>
    <property type="match status" value="1"/>
</dbReference>
<gene>
    <name evidence="1" type="primary">psb27</name>
    <name evidence="3" type="ORF">FEV09_15495</name>
</gene>
<keyword evidence="1 2" id="KW-0472">Membrane</keyword>
<keyword evidence="2" id="KW-1133">Transmembrane helix</keyword>
<dbReference type="RefSeq" id="WP_009628104.1">
    <property type="nucleotide sequence ID" value="NZ_VBTY01000138.1"/>
</dbReference>
<dbReference type="EMBL" id="VBTY01000138">
    <property type="protein sequence ID" value="MDG3495951.1"/>
    <property type="molecule type" value="Genomic_DNA"/>
</dbReference>
<evidence type="ECO:0000256" key="2">
    <source>
        <dbReference type="SAM" id="Phobius"/>
    </source>
</evidence>
<comment type="caution">
    <text evidence="3">The sequence shown here is derived from an EMBL/GenBank/DDBJ whole genome shotgun (WGS) entry which is preliminary data.</text>
</comment>
<accession>A0A9X4M8T9</accession>
<protein>
    <recommendedName>
        <fullName evidence="1">Photosystem II lipoprotein Psb27</fullName>
    </recommendedName>
    <alternativeName>
        <fullName evidence="1">Photosystem II 11 kDa protein</fullName>
    </alternativeName>
</protein>
<dbReference type="Pfam" id="PF13326">
    <property type="entry name" value="PSII_Pbs27"/>
    <property type="match status" value="1"/>
</dbReference>
<dbReference type="InterPro" id="IPR025585">
    <property type="entry name" value="PSII_Psb27"/>
</dbReference>
<dbReference type="GO" id="GO:0009523">
    <property type="term" value="C:photosystem II"/>
    <property type="evidence" value="ECO:0007669"/>
    <property type="project" value="InterPro"/>
</dbReference>
<evidence type="ECO:0000313" key="4">
    <source>
        <dbReference type="Proteomes" id="UP001152872"/>
    </source>
</evidence>
<comment type="subunit">
    <text evidence="1">Monomer. Forms a complex with a monomeric, partially assembled PSII. This is probably the complex in which D1 is assembled and/or replaced.</text>
</comment>
<organism evidence="3 4">
    <name type="scientific">Pseudanabaena catenata USMAC16</name>
    <dbReference type="NCBI Taxonomy" id="1855837"/>
    <lineage>
        <taxon>Bacteria</taxon>
        <taxon>Bacillati</taxon>
        <taxon>Cyanobacteriota</taxon>
        <taxon>Cyanophyceae</taxon>
        <taxon>Pseudanabaenales</taxon>
        <taxon>Pseudanabaenaceae</taxon>
        <taxon>Pseudanabaena</taxon>
    </lineage>
</organism>
<dbReference type="GO" id="GO:0031676">
    <property type="term" value="C:plasma membrane-derived thylakoid membrane"/>
    <property type="evidence" value="ECO:0007669"/>
    <property type="project" value="UniProtKB-SubCell"/>
</dbReference>
<sequence length="172" mass="18965">MKAKYESLHERLEVLQVSLKSLFRFAIALILVTSIVIGSFTSGAEAALFSRKSDGLSTKEIQTLVNAGLTGDYIADTTDTIKTLREAINLPENAENRAAVKTAARYKINAYVSRYRADHDKGGLYSYTTMSTALNTLAGYYNGSMKRAVPAKTRDRLLQEFDRAETALAQGR</sequence>
<evidence type="ECO:0000313" key="3">
    <source>
        <dbReference type="EMBL" id="MDG3495951.1"/>
    </source>
</evidence>
<dbReference type="PANTHER" id="PTHR34041">
    <property type="entry name" value="PHOTOSYSTEM II REPAIR PROTEIN PSB27-H1, CHLOROPLASTIC"/>
    <property type="match status" value="1"/>
</dbReference>